<feature type="compositionally biased region" description="Polar residues" evidence="1">
    <location>
        <begin position="199"/>
        <end position="209"/>
    </location>
</feature>
<feature type="compositionally biased region" description="Basic and acidic residues" evidence="1">
    <location>
        <begin position="180"/>
        <end position="198"/>
    </location>
</feature>
<dbReference type="Proteomes" id="UP000030763">
    <property type="component" value="Unassembled WGS sequence"/>
</dbReference>
<dbReference type="EMBL" id="HG720141">
    <property type="protein sequence ID" value="CDJ59164.1"/>
    <property type="molecule type" value="Genomic_DNA"/>
</dbReference>
<dbReference type="GeneID" id="25339576"/>
<reference evidence="2" key="1">
    <citation type="submission" date="2013-10" db="EMBL/GenBank/DDBJ databases">
        <title>Genomic analysis of the causative agents of coccidiosis in chickens.</title>
        <authorList>
            <person name="Reid A.J."/>
            <person name="Blake D."/>
            <person name="Billington K."/>
            <person name="Browne H."/>
            <person name="Dunn M."/>
            <person name="Hung S."/>
            <person name="Kawahara F."/>
            <person name="Miranda-Saavedra D."/>
            <person name="Mourier T."/>
            <person name="Nagra H."/>
            <person name="Otto T.D."/>
            <person name="Rawlings N."/>
            <person name="Sanchez A."/>
            <person name="Sanders M."/>
            <person name="Subramaniam C."/>
            <person name="Tay Y."/>
            <person name="Dear P."/>
            <person name="Doerig C."/>
            <person name="Gruber A."/>
            <person name="Parkinson J."/>
            <person name="Shirley M."/>
            <person name="Wan K.L."/>
            <person name="Berriman M."/>
            <person name="Tomley F."/>
            <person name="Pain A."/>
        </authorList>
    </citation>
    <scope>NUCLEOTIDE SEQUENCE [LARGE SCALE GENOMIC DNA]</scope>
    <source>
        <strain evidence="2">Weybridge</strain>
    </source>
</reference>
<dbReference type="RefSeq" id="XP_013335812.1">
    <property type="nucleotide sequence ID" value="XM_013480358.1"/>
</dbReference>
<accession>U6M9L1</accession>
<name>U6M9L1_EIMMA</name>
<feature type="compositionally biased region" description="Low complexity" evidence="1">
    <location>
        <begin position="95"/>
        <end position="130"/>
    </location>
</feature>
<feature type="compositionally biased region" description="Low complexity" evidence="1">
    <location>
        <begin position="49"/>
        <end position="60"/>
    </location>
</feature>
<feature type="compositionally biased region" description="Basic residues" evidence="1">
    <location>
        <begin position="66"/>
        <end position="76"/>
    </location>
</feature>
<feature type="region of interest" description="Disordered" evidence="1">
    <location>
        <begin position="35"/>
        <end position="135"/>
    </location>
</feature>
<feature type="region of interest" description="Disordered" evidence="1">
    <location>
        <begin position="152"/>
        <end position="221"/>
    </location>
</feature>
<dbReference type="OMA" id="CCTDEAD"/>
<keyword evidence="3" id="KW-1185">Reference proteome</keyword>
<gene>
    <name evidence="2" type="ORF">EMWEY_00055900</name>
</gene>
<organism evidence="2 3">
    <name type="scientific">Eimeria maxima</name>
    <name type="common">Coccidian parasite</name>
    <dbReference type="NCBI Taxonomy" id="5804"/>
    <lineage>
        <taxon>Eukaryota</taxon>
        <taxon>Sar</taxon>
        <taxon>Alveolata</taxon>
        <taxon>Apicomplexa</taxon>
        <taxon>Conoidasida</taxon>
        <taxon>Coccidia</taxon>
        <taxon>Eucoccidiorida</taxon>
        <taxon>Eimeriorina</taxon>
        <taxon>Eimeriidae</taxon>
        <taxon>Eimeria</taxon>
    </lineage>
</organism>
<dbReference type="VEuPathDB" id="ToxoDB:EMWEY_00055900"/>
<dbReference type="AlphaFoldDB" id="U6M9L1"/>
<reference evidence="2" key="2">
    <citation type="submission" date="2013-10" db="EMBL/GenBank/DDBJ databases">
        <authorList>
            <person name="Aslett M."/>
        </authorList>
    </citation>
    <scope>NUCLEOTIDE SEQUENCE [LARGE SCALE GENOMIC DNA]</scope>
    <source>
        <strain evidence="2">Weybridge</strain>
    </source>
</reference>
<proteinExistence type="predicted"/>
<dbReference type="OrthoDB" id="354812at2759"/>
<evidence type="ECO:0000313" key="2">
    <source>
        <dbReference type="EMBL" id="CDJ59164.1"/>
    </source>
</evidence>
<evidence type="ECO:0000313" key="3">
    <source>
        <dbReference type="Proteomes" id="UP000030763"/>
    </source>
</evidence>
<evidence type="ECO:0000256" key="1">
    <source>
        <dbReference type="SAM" id="MobiDB-lite"/>
    </source>
</evidence>
<sequence>MDLCSFCCTDEADVGVAPYDRIAAHIGLSDDDLLDFESDNEDAPSLVNAAAAAGKPAAAGSESPKRRNHKPPKFKNRVSSEVYRLEESVRRSREQQQLQQQLLQQNRGSLSRSFGSSSSKGSRSSGSLHRSPIDTDRYSAAPAAPAAATAANAAAISSRTTSQEPLLRRGSSRRRLPATNEEKEEKKNTNKGGKEEIRQQNSKTNIQDKNTQRRYSGVRRLSDMTAAEKAMEKERLQTLVKEFAKEAVAGFDVTLLDLTRDRRAAATFSMDRHLLKISLISREEEEIRSSSFGVLSLTGAYKGEEYYKEEHFYSSSSSSSYDLTSTVG</sequence>
<protein>
    <submittedName>
        <fullName evidence="2">Uncharacterized protein</fullName>
    </submittedName>
</protein>
<feature type="compositionally biased region" description="Basic and acidic residues" evidence="1">
    <location>
        <begin position="83"/>
        <end position="94"/>
    </location>
</feature>